<keyword evidence="1" id="KW-0812">Transmembrane</keyword>
<dbReference type="PROSITE" id="PS51257">
    <property type="entry name" value="PROKAR_LIPOPROTEIN"/>
    <property type="match status" value="1"/>
</dbReference>
<keyword evidence="3" id="KW-1185">Reference proteome</keyword>
<dbReference type="Proteomes" id="UP001281410">
    <property type="component" value="Unassembled WGS sequence"/>
</dbReference>
<name>A0AAE0ARG5_9ROSI</name>
<feature type="transmembrane region" description="Helical" evidence="1">
    <location>
        <begin position="106"/>
        <end position="128"/>
    </location>
</feature>
<accession>A0AAE0ARG5</accession>
<reference evidence="2" key="1">
    <citation type="journal article" date="2023" name="Plant J.">
        <title>Genome sequences and population genomics provide insights into the demographic history, inbreeding, and mutation load of two 'living fossil' tree species of Dipteronia.</title>
        <authorList>
            <person name="Feng Y."/>
            <person name="Comes H.P."/>
            <person name="Chen J."/>
            <person name="Zhu S."/>
            <person name="Lu R."/>
            <person name="Zhang X."/>
            <person name="Li P."/>
            <person name="Qiu J."/>
            <person name="Olsen K.M."/>
            <person name="Qiu Y."/>
        </authorList>
    </citation>
    <scope>NUCLEOTIDE SEQUENCE</scope>
    <source>
        <strain evidence="2">NBL</strain>
    </source>
</reference>
<comment type="caution">
    <text evidence="2">The sequence shown here is derived from an EMBL/GenBank/DDBJ whole genome shotgun (WGS) entry which is preliminary data.</text>
</comment>
<gene>
    <name evidence="2" type="ORF">Dsin_009247</name>
</gene>
<dbReference type="AlphaFoldDB" id="A0AAE0ARG5"/>
<protein>
    <submittedName>
        <fullName evidence="2">Uncharacterized protein</fullName>
    </submittedName>
</protein>
<keyword evidence="1" id="KW-1133">Transmembrane helix</keyword>
<evidence type="ECO:0000256" key="1">
    <source>
        <dbReference type="SAM" id="Phobius"/>
    </source>
</evidence>
<sequence length="153" mass="17535">MLLKDEITLNDVLPPIPPSSSSCPNHPYHLSRYQSTRNPLDVVKPLFAVKLPLRLRPSRNETERGRVANFLDEMRGRRFLCHPHRPPSCCNTEPSPSFHLLPATKLVTLIVCLFCECWLCFVVCLLLVELQFCAMLCSIFEHLLYSVSLATWL</sequence>
<evidence type="ECO:0000313" key="2">
    <source>
        <dbReference type="EMBL" id="KAK3222222.1"/>
    </source>
</evidence>
<evidence type="ECO:0000313" key="3">
    <source>
        <dbReference type="Proteomes" id="UP001281410"/>
    </source>
</evidence>
<proteinExistence type="predicted"/>
<keyword evidence="1" id="KW-0472">Membrane</keyword>
<organism evidence="2 3">
    <name type="scientific">Dipteronia sinensis</name>
    <dbReference type="NCBI Taxonomy" id="43782"/>
    <lineage>
        <taxon>Eukaryota</taxon>
        <taxon>Viridiplantae</taxon>
        <taxon>Streptophyta</taxon>
        <taxon>Embryophyta</taxon>
        <taxon>Tracheophyta</taxon>
        <taxon>Spermatophyta</taxon>
        <taxon>Magnoliopsida</taxon>
        <taxon>eudicotyledons</taxon>
        <taxon>Gunneridae</taxon>
        <taxon>Pentapetalae</taxon>
        <taxon>rosids</taxon>
        <taxon>malvids</taxon>
        <taxon>Sapindales</taxon>
        <taxon>Sapindaceae</taxon>
        <taxon>Hippocastanoideae</taxon>
        <taxon>Acereae</taxon>
        <taxon>Dipteronia</taxon>
    </lineage>
</organism>
<dbReference type="EMBL" id="JANJYJ010000003">
    <property type="protein sequence ID" value="KAK3222222.1"/>
    <property type="molecule type" value="Genomic_DNA"/>
</dbReference>